<evidence type="ECO:0000256" key="4">
    <source>
        <dbReference type="ARBA" id="ARBA00023008"/>
    </source>
</evidence>
<dbReference type="PANTHER" id="PTHR11474">
    <property type="entry name" value="TYROSINASE FAMILY MEMBER"/>
    <property type="match status" value="1"/>
</dbReference>
<dbReference type="PANTHER" id="PTHR11474:SF76">
    <property type="entry name" value="SHKT DOMAIN-CONTAINING PROTEIN"/>
    <property type="match status" value="1"/>
</dbReference>
<keyword evidence="11" id="KW-1185">Reference proteome</keyword>
<comment type="catalytic activity">
    <reaction evidence="6">
        <text>2 L-dopa + O2 = 2 L-dopaquinone + 2 H2O</text>
        <dbReference type="Rhea" id="RHEA:34287"/>
        <dbReference type="ChEBI" id="CHEBI:15377"/>
        <dbReference type="ChEBI" id="CHEBI:15379"/>
        <dbReference type="ChEBI" id="CHEBI:57504"/>
        <dbReference type="ChEBI" id="CHEBI:57924"/>
        <dbReference type="EC" id="1.14.18.1"/>
    </reaction>
</comment>
<keyword evidence="3" id="KW-0479">Metal-binding</keyword>
<comment type="similarity">
    <text evidence="1">Belongs to the tyrosinase family.</text>
</comment>
<dbReference type="Gene3D" id="2.60.310.20">
    <property type="match status" value="1"/>
</dbReference>
<dbReference type="AlphaFoldDB" id="A0AAX6MN94"/>
<dbReference type="PRINTS" id="PR00092">
    <property type="entry name" value="TYROSINASE"/>
</dbReference>
<dbReference type="Proteomes" id="UP001369815">
    <property type="component" value="Unassembled WGS sequence"/>
</dbReference>
<dbReference type="GO" id="GO:0046872">
    <property type="term" value="F:metal ion binding"/>
    <property type="evidence" value="ECO:0007669"/>
    <property type="project" value="UniProtKB-KW"/>
</dbReference>
<keyword evidence="4" id="KW-0186">Copper</keyword>
<keyword evidence="5" id="KW-0470">Melanin biosynthesis</keyword>
<feature type="domain" description="Tyrosinase copper-binding" evidence="8">
    <location>
        <begin position="88"/>
        <end position="105"/>
    </location>
</feature>
<proteinExistence type="inferred from homology"/>
<dbReference type="GO" id="GO:0004503">
    <property type="term" value="F:tyrosinase activity"/>
    <property type="evidence" value="ECO:0007669"/>
    <property type="project" value="UniProtKB-EC"/>
</dbReference>
<sequence>MGTYAITGIKAGATTDSKPLRLEVDSWYPTTKYEVQHSLFLWALRFLQNRHPSEKLSYYKIAGIHGSPYEPWDEDTSAKTEDEGYCTHDSLLFPCWHRPYVLLFETVSQQVLYEIMENEVITKLPENRRKVWHDAAATFRLPYWDWAEKKQRGDSVVYDVPLIAKHARIEVYNLKDGSTKVMIDNPMYKFTMPDGLVMGSYGVEDVEDGTMAIPFSKSVGTSRWALYEPESSQSWEEGEVDNEMAANALATHKWYKGENLPLAEMTYRLFLPEYIKSFAQFATTKYNTVHDPTGYLNLEFIHNNVHNWTGGTDKYIGHMTEVPVAAFDPIFFMHHCNVDRQFAIWQALNEDSADNWFEREDEQLPDNGTWSIEKGAIDTPDTPLAPFHKDTQATYFTSNDVKDWMKWGYSYPELQPWLPKYKQDGVFNKDLYTQDIRDQLQKLYSSPEVKHAPADVIINVEYKRFALGGIPYTLYFFLGDEKELVQYQEPLYTHPNLHGQDVPIPQDDPFVKVRVYHQAATDSTHRFQPGRYSQLKRATRGKVGGFSE</sequence>
<gene>
    <name evidence="10" type="ORF">Daesc_003918</name>
</gene>
<feature type="domain" description="Tyrosinase copper-binding" evidence="9">
    <location>
        <begin position="328"/>
        <end position="339"/>
    </location>
</feature>
<dbReference type="InterPro" id="IPR050316">
    <property type="entry name" value="Tyrosinase/Hemocyanin"/>
</dbReference>
<evidence type="ECO:0000259" key="9">
    <source>
        <dbReference type="PROSITE" id="PS00498"/>
    </source>
</evidence>
<comment type="catalytic activity">
    <reaction evidence="7">
        <text>L-tyrosine + O2 = L-dopaquinone + H2O</text>
        <dbReference type="Rhea" id="RHEA:18117"/>
        <dbReference type="ChEBI" id="CHEBI:15377"/>
        <dbReference type="ChEBI" id="CHEBI:15379"/>
        <dbReference type="ChEBI" id="CHEBI:57924"/>
        <dbReference type="ChEBI" id="CHEBI:58315"/>
        <dbReference type="EC" id="1.14.18.1"/>
    </reaction>
</comment>
<organism evidence="10 11">
    <name type="scientific">Daldinia eschscholtzii</name>
    <dbReference type="NCBI Taxonomy" id="292717"/>
    <lineage>
        <taxon>Eukaryota</taxon>
        <taxon>Fungi</taxon>
        <taxon>Dikarya</taxon>
        <taxon>Ascomycota</taxon>
        <taxon>Pezizomycotina</taxon>
        <taxon>Sordariomycetes</taxon>
        <taxon>Xylariomycetidae</taxon>
        <taxon>Xylariales</taxon>
        <taxon>Hypoxylaceae</taxon>
        <taxon>Daldinia</taxon>
    </lineage>
</organism>
<evidence type="ECO:0000256" key="6">
    <source>
        <dbReference type="ARBA" id="ARBA00048233"/>
    </source>
</evidence>
<comment type="caution">
    <text evidence="10">The sequence shown here is derived from an EMBL/GenBank/DDBJ whole genome shotgun (WGS) entry which is preliminary data.</text>
</comment>
<name>A0AAX6MN94_9PEZI</name>
<dbReference type="PROSITE" id="PS00497">
    <property type="entry name" value="TYROSINASE_1"/>
    <property type="match status" value="1"/>
</dbReference>
<dbReference type="SUPFAM" id="SSF48056">
    <property type="entry name" value="Di-copper centre-containing domain"/>
    <property type="match status" value="1"/>
</dbReference>
<dbReference type="EMBL" id="JBANMG010000004">
    <property type="protein sequence ID" value="KAK6953956.1"/>
    <property type="molecule type" value="Genomic_DNA"/>
</dbReference>
<protein>
    <recommendedName>
        <fullName evidence="2">tyrosinase</fullName>
        <ecNumber evidence="2">1.14.18.1</ecNumber>
    </recommendedName>
</protein>
<dbReference type="InterPro" id="IPR008922">
    <property type="entry name" value="Di-copper_centre_dom_sf"/>
</dbReference>
<accession>A0AAX6MN94</accession>
<evidence type="ECO:0000256" key="2">
    <source>
        <dbReference type="ARBA" id="ARBA00011906"/>
    </source>
</evidence>
<evidence type="ECO:0000313" key="11">
    <source>
        <dbReference type="Proteomes" id="UP001369815"/>
    </source>
</evidence>
<evidence type="ECO:0000256" key="3">
    <source>
        <dbReference type="ARBA" id="ARBA00022723"/>
    </source>
</evidence>
<evidence type="ECO:0000256" key="1">
    <source>
        <dbReference type="ARBA" id="ARBA00009928"/>
    </source>
</evidence>
<evidence type="ECO:0000256" key="5">
    <source>
        <dbReference type="ARBA" id="ARBA00023101"/>
    </source>
</evidence>
<evidence type="ECO:0000256" key="7">
    <source>
        <dbReference type="ARBA" id="ARBA00048881"/>
    </source>
</evidence>
<dbReference type="Gene3D" id="1.10.1280.10">
    <property type="entry name" value="Di-copper center containing domain from catechol oxidase"/>
    <property type="match status" value="1"/>
</dbReference>
<dbReference type="GO" id="GO:0042438">
    <property type="term" value="P:melanin biosynthetic process"/>
    <property type="evidence" value="ECO:0007669"/>
    <property type="project" value="UniProtKB-KW"/>
</dbReference>
<dbReference type="InterPro" id="IPR002227">
    <property type="entry name" value="Tyrosinase_Cu-bd"/>
</dbReference>
<reference evidence="10 11" key="1">
    <citation type="journal article" date="2024" name="Front Chem Biol">
        <title>Unveiling the potential of Daldinia eschscholtzii MFLUCC 19-0629 through bioactivity and bioinformatics studies for enhanced sustainable agriculture production.</title>
        <authorList>
            <person name="Brooks S."/>
            <person name="Weaver J.A."/>
            <person name="Klomchit A."/>
            <person name="Alharthi S.A."/>
            <person name="Onlamun T."/>
            <person name="Nurani R."/>
            <person name="Vong T.K."/>
            <person name="Alberti F."/>
            <person name="Greco C."/>
        </authorList>
    </citation>
    <scope>NUCLEOTIDE SEQUENCE [LARGE SCALE GENOMIC DNA]</scope>
    <source>
        <strain evidence="10">MFLUCC 19-0629</strain>
    </source>
</reference>
<dbReference type="Pfam" id="PF00264">
    <property type="entry name" value="Tyrosinase"/>
    <property type="match status" value="1"/>
</dbReference>
<dbReference type="EC" id="1.14.18.1" evidence="2"/>
<evidence type="ECO:0000259" key="8">
    <source>
        <dbReference type="PROSITE" id="PS00497"/>
    </source>
</evidence>
<evidence type="ECO:0000313" key="10">
    <source>
        <dbReference type="EMBL" id="KAK6953956.1"/>
    </source>
</evidence>
<dbReference type="PROSITE" id="PS00498">
    <property type="entry name" value="TYROSINASE_2"/>
    <property type="match status" value="1"/>
</dbReference>